<evidence type="ECO:0000259" key="1">
    <source>
        <dbReference type="SMART" id="SM00881"/>
    </source>
</evidence>
<dbReference type="PANTHER" id="PTHR33303">
    <property type="entry name" value="CYTOPLASMIC PROTEIN-RELATED"/>
    <property type="match status" value="1"/>
</dbReference>
<protein>
    <recommendedName>
        <fullName evidence="1">CoA-binding domain-containing protein</fullName>
    </recommendedName>
</protein>
<comment type="caution">
    <text evidence="2">The sequence shown here is derived from an EMBL/GenBank/DDBJ whole genome shotgun (WGS) entry which is preliminary data.</text>
</comment>
<dbReference type="AlphaFoldDB" id="A0A645EN46"/>
<dbReference type="InterPro" id="IPR036291">
    <property type="entry name" value="NAD(P)-bd_dom_sf"/>
</dbReference>
<feature type="domain" description="CoA-binding" evidence="1">
    <location>
        <begin position="5"/>
        <end position="97"/>
    </location>
</feature>
<name>A0A645EN46_9ZZZZ</name>
<dbReference type="SMART" id="SM00881">
    <property type="entry name" value="CoA_binding"/>
    <property type="match status" value="1"/>
</dbReference>
<evidence type="ECO:0000313" key="2">
    <source>
        <dbReference type="EMBL" id="MPN02074.1"/>
    </source>
</evidence>
<organism evidence="2">
    <name type="scientific">bioreactor metagenome</name>
    <dbReference type="NCBI Taxonomy" id="1076179"/>
    <lineage>
        <taxon>unclassified sequences</taxon>
        <taxon>metagenomes</taxon>
        <taxon>ecological metagenomes</taxon>
    </lineage>
</organism>
<dbReference type="EMBL" id="VSSQ01048035">
    <property type="protein sequence ID" value="MPN02074.1"/>
    <property type="molecule type" value="Genomic_DNA"/>
</dbReference>
<dbReference type="PANTHER" id="PTHR33303:SF2">
    <property type="entry name" value="COA-BINDING DOMAIN-CONTAINING PROTEIN"/>
    <property type="match status" value="1"/>
</dbReference>
<sequence>MLEEAIQKKIWAVVGATNNKDKFGCKIYNRLVKAGYEVYPVNPGITEIDGAKCYASLAELPVTPQVVNVVVPTKIAVETVKSAAEKGTKIVWLQPGADKPEVVQAAEEAGLEVIQDCVLTRIFVKK</sequence>
<gene>
    <name evidence="2" type="primary">yccU_6</name>
    <name evidence="2" type="ORF">SDC9_149287</name>
</gene>
<dbReference type="InterPro" id="IPR003781">
    <property type="entry name" value="CoA-bd"/>
</dbReference>
<reference evidence="2" key="1">
    <citation type="submission" date="2019-08" db="EMBL/GenBank/DDBJ databases">
        <authorList>
            <person name="Kucharzyk K."/>
            <person name="Murdoch R.W."/>
            <person name="Higgins S."/>
            <person name="Loffler F."/>
        </authorList>
    </citation>
    <scope>NUCLEOTIDE SEQUENCE</scope>
</reference>
<dbReference type="SUPFAM" id="SSF51735">
    <property type="entry name" value="NAD(P)-binding Rossmann-fold domains"/>
    <property type="match status" value="1"/>
</dbReference>
<proteinExistence type="predicted"/>
<dbReference type="Pfam" id="PF13380">
    <property type="entry name" value="CoA_binding_2"/>
    <property type="match status" value="1"/>
</dbReference>
<dbReference type="Gene3D" id="3.40.50.720">
    <property type="entry name" value="NAD(P)-binding Rossmann-like Domain"/>
    <property type="match status" value="1"/>
</dbReference>
<accession>A0A645EN46</accession>